<keyword evidence="2" id="KW-1185">Reference proteome</keyword>
<evidence type="ECO:0000313" key="1">
    <source>
        <dbReference type="EMBL" id="CCM64143.1"/>
    </source>
</evidence>
<gene>
    <name evidence="1" type="ORF">BN381_350003</name>
</gene>
<protein>
    <submittedName>
        <fullName evidence="1">Uncharacterized protein</fullName>
    </submittedName>
</protein>
<name>R4Z091_9ACTN</name>
<accession>R4Z091</accession>
<dbReference type="HOGENOM" id="CLU_2970867_0_0_11"/>
<dbReference type="Proteomes" id="UP000018291">
    <property type="component" value="Unassembled WGS sequence"/>
</dbReference>
<evidence type="ECO:0000313" key="2">
    <source>
        <dbReference type="Proteomes" id="UP000018291"/>
    </source>
</evidence>
<comment type="caution">
    <text evidence="1">The sequence shown here is derived from an EMBL/GenBank/DDBJ whole genome shotgun (WGS) entry which is preliminary data.</text>
</comment>
<organism evidence="1 2">
    <name type="scientific">Candidatus Neomicrothrix parvicella RN1</name>
    <dbReference type="NCBI Taxonomy" id="1229780"/>
    <lineage>
        <taxon>Bacteria</taxon>
        <taxon>Bacillati</taxon>
        <taxon>Actinomycetota</taxon>
        <taxon>Acidimicrobiia</taxon>
        <taxon>Acidimicrobiales</taxon>
        <taxon>Microthrixaceae</taxon>
        <taxon>Candidatus Neomicrothrix</taxon>
    </lineage>
</organism>
<sequence>MPARYTTRLRRPVCRVGNCPAPRPAPQGSPPLPSQITNLLSAELPEDASLGKHTLLIR</sequence>
<proteinExistence type="predicted"/>
<dbReference type="AlphaFoldDB" id="R4Z091"/>
<dbReference type="EMBL" id="CANL01000029">
    <property type="protein sequence ID" value="CCM64143.1"/>
    <property type="molecule type" value="Genomic_DNA"/>
</dbReference>
<reference evidence="1 2" key="1">
    <citation type="journal article" date="2013" name="ISME J.">
        <title>Metabolic model for the filamentous 'Candidatus Microthrix parvicella' based on genomic and metagenomic analyses.</title>
        <authorList>
            <person name="Jon McIlroy S."/>
            <person name="Kristiansen R."/>
            <person name="Albertsen M."/>
            <person name="Michael Karst S."/>
            <person name="Rossetti S."/>
            <person name="Lund Nielsen J."/>
            <person name="Tandoi V."/>
            <person name="James Seviour R."/>
            <person name="Nielsen P.H."/>
        </authorList>
    </citation>
    <scope>NUCLEOTIDE SEQUENCE [LARGE SCALE GENOMIC DNA]</scope>
    <source>
        <strain evidence="1 2">RN1</strain>
    </source>
</reference>